<comment type="caution">
    <text evidence="11">The sequence shown here is derived from an EMBL/GenBank/DDBJ whole genome shotgun (WGS) entry which is preliminary data.</text>
</comment>
<dbReference type="GO" id="GO:0008655">
    <property type="term" value="P:pyrimidine-containing compound salvage"/>
    <property type="evidence" value="ECO:0007669"/>
    <property type="project" value="UniProtKB-ARBA"/>
</dbReference>
<evidence type="ECO:0000256" key="1">
    <source>
        <dbReference type="ARBA" id="ARBA00001946"/>
    </source>
</evidence>
<dbReference type="InterPro" id="IPR029057">
    <property type="entry name" value="PRTase-like"/>
</dbReference>
<keyword evidence="5" id="KW-0021">Allosteric enzyme</keyword>
<dbReference type="EC" id="2.4.2.9" evidence="4"/>
<reference evidence="11 12" key="1">
    <citation type="submission" date="2013-03" db="EMBL/GenBank/DDBJ databases">
        <title>The Genome Sequence of Capronia coronata CBS 617.96.</title>
        <authorList>
            <consortium name="The Broad Institute Genomics Platform"/>
            <person name="Cuomo C."/>
            <person name="de Hoog S."/>
            <person name="Gorbushina A."/>
            <person name="Walker B."/>
            <person name="Young S.K."/>
            <person name="Zeng Q."/>
            <person name="Gargeya S."/>
            <person name="Fitzgerald M."/>
            <person name="Haas B."/>
            <person name="Abouelleil A."/>
            <person name="Allen A.W."/>
            <person name="Alvarado L."/>
            <person name="Arachchi H.M."/>
            <person name="Berlin A.M."/>
            <person name="Chapman S.B."/>
            <person name="Gainer-Dewar J."/>
            <person name="Goldberg J."/>
            <person name="Griggs A."/>
            <person name="Gujja S."/>
            <person name="Hansen M."/>
            <person name="Howarth C."/>
            <person name="Imamovic A."/>
            <person name="Ireland A."/>
            <person name="Larimer J."/>
            <person name="McCowan C."/>
            <person name="Murphy C."/>
            <person name="Pearson M."/>
            <person name="Poon T.W."/>
            <person name="Priest M."/>
            <person name="Roberts A."/>
            <person name="Saif S."/>
            <person name="Shea T."/>
            <person name="Sisk P."/>
            <person name="Sykes S."/>
            <person name="Wortman J."/>
            <person name="Nusbaum C."/>
            <person name="Birren B."/>
        </authorList>
    </citation>
    <scope>NUCLEOTIDE SEQUENCE [LARGE SCALE GENOMIC DNA]</scope>
    <source>
        <strain evidence="11 12">CBS 617.96</strain>
    </source>
</reference>
<keyword evidence="7 11" id="KW-0808">Transferase</keyword>
<accession>W9YC84</accession>
<dbReference type="RefSeq" id="XP_007722676.1">
    <property type="nucleotide sequence ID" value="XM_007724486.1"/>
</dbReference>
<evidence type="ECO:0000256" key="2">
    <source>
        <dbReference type="ARBA" id="ARBA00005180"/>
    </source>
</evidence>
<dbReference type="Pfam" id="PF14681">
    <property type="entry name" value="UPRTase"/>
    <property type="match status" value="1"/>
</dbReference>
<dbReference type="FunFam" id="3.40.50.2020:FF:000023">
    <property type="entry name" value="Probable uracil phosphoribosyltransferase"/>
    <property type="match status" value="1"/>
</dbReference>
<evidence type="ECO:0000259" key="10">
    <source>
        <dbReference type="Pfam" id="PF14681"/>
    </source>
</evidence>
<dbReference type="Proteomes" id="UP000019484">
    <property type="component" value="Unassembled WGS sequence"/>
</dbReference>
<comment type="pathway">
    <text evidence="2">Pyrimidine metabolism; UMP biosynthesis via salvage pathway; UMP from uracil: step 1/1.</text>
</comment>
<evidence type="ECO:0000256" key="4">
    <source>
        <dbReference type="ARBA" id="ARBA00011894"/>
    </source>
</evidence>
<organism evidence="11 12">
    <name type="scientific">Capronia coronata CBS 617.96</name>
    <dbReference type="NCBI Taxonomy" id="1182541"/>
    <lineage>
        <taxon>Eukaryota</taxon>
        <taxon>Fungi</taxon>
        <taxon>Dikarya</taxon>
        <taxon>Ascomycota</taxon>
        <taxon>Pezizomycotina</taxon>
        <taxon>Eurotiomycetes</taxon>
        <taxon>Chaetothyriomycetidae</taxon>
        <taxon>Chaetothyriales</taxon>
        <taxon>Herpotrichiellaceae</taxon>
        <taxon>Capronia</taxon>
    </lineage>
</organism>
<dbReference type="STRING" id="1182541.W9YC84"/>
<dbReference type="EMBL" id="AMWN01000003">
    <property type="protein sequence ID" value="EXJ90482.1"/>
    <property type="molecule type" value="Genomic_DNA"/>
</dbReference>
<evidence type="ECO:0000313" key="11">
    <source>
        <dbReference type="EMBL" id="EXJ90482.1"/>
    </source>
</evidence>
<evidence type="ECO:0000256" key="9">
    <source>
        <dbReference type="ARBA" id="ARBA00023134"/>
    </source>
</evidence>
<evidence type="ECO:0000256" key="5">
    <source>
        <dbReference type="ARBA" id="ARBA00022533"/>
    </source>
</evidence>
<feature type="domain" description="Phosphoribosyltransferase" evidence="10">
    <location>
        <begin position="24"/>
        <end position="227"/>
    </location>
</feature>
<protein>
    <recommendedName>
        <fullName evidence="4">uracil phosphoribosyltransferase</fullName>
        <ecNumber evidence="4">2.4.2.9</ecNumber>
    </recommendedName>
</protein>
<comment type="cofactor">
    <cofactor evidence="1">
        <name>Mg(2+)</name>
        <dbReference type="ChEBI" id="CHEBI:18420"/>
    </cofactor>
</comment>
<evidence type="ECO:0000256" key="3">
    <source>
        <dbReference type="ARBA" id="ARBA00009516"/>
    </source>
</evidence>
<sequence>MGSLNGTKNVVLPTQNAQVVVLSPNKQLLCAMTVLRDQETETPAFVSAFQLVAHQLMTAALDLVPTESLVVITPTKSVYRGMRPTRRVCGISILRAGASMEDSLRQSYSGPLSFGKILIQRDEETCLPTHLYSKFPKDIANRFVLILEPMLATGGSASKAIDLILEAGVPEQDIVFVNVMASRKGIEVLTRQFPRLKIVTAAVDDDLTASGHIAPGLGDFGDRYYGTAD</sequence>
<name>W9YC84_9EURO</name>
<dbReference type="GeneID" id="19158475"/>
<dbReference type="CDD" id="cd06223">
    <property type="entry name" value="PRTases_typeI"/>
    <property type="match status" value="1"/>
</dbReference>
<proteinExistence type="inferred from homology"/>
<dbReference type="SUPFAM" id="SSF53271">
    <property type="entry name" value="PRTase-like"/>
    <property type="match status" value="1"/>
</dbReference>
<dbReference type="InterPro" id="IPR000836">
    <property type="entry name" value="PRTase_dom"/>
</dbReference>
<evidence type="ECO:0000256" key="8">
    <source>
        <dbReference type="ARBA" id="ARBA00022741"/>
    </source>
</evidence>
<keyword evidence="12" id="KW-1185">Reference proteome</keyword>
<keyword evidence="8" id="KW-0547">Nucleotide-binding</keyword>
<dbReference type="Gene3D" id="3.40.50.2020">
    <property type="match status" value="1"/>
</dbReference>
<keyword evidence="9" id="KW-0342">GTP-binding</keyword>
<dbReference type="HOGENOM" id="CLU_067096_1_1_1"/>
<gene>
    <name evidence="11" type="ORF">A1O1_03585</name>
</gene>
<dbReference type="GO" id="GO:0004845">
    <property type="term" value="F:uracil phosphoribosyltransferase activity"/>
    <property type="evidence" value="ECO:0007669"/>
    <property type="project" value="UniProtKB-EC"/>
</dbReference>
<evidence type="ECO:0000256" key="7">
    <source>
        <dbReference type="ARBA" id="ARBA00022679"/>
    </source>
</evidence>
<dbReference type="AlphaFoldDB" id="W9YC84"/>
<dbReference type="eggNOG" id="KOG4203">
    <property type="taxonomic scope" value="Eukaryota"/>
</dbReference>
<dbReference type="NCBIfam" id="NF001097">
    <property type="entry name" value="PRK00129.1"/>
    <property type="match status" value="1"/>
</dbReference>
<dbReference type="GO" id="GO:0005525">
    <property type="term" value="F:GTP binding"/>
    <property type="evidence" value="ECO:0007669"/>
    <property type="project" value="UniProtKB-KW"/>
</dbReference>
<dbReference type="OrthoDB" id="106623at2759"/>
<comment type="similarity">
    <text evidence="3">Belongs to the UPRTase family.</text>
</comment>
<evidence type="ECO:0000256" key="6">
    <source>
        <dbReference type="ARBA" id="ARBA00022676"/>
    </source>
</evidence>
<evidence type="ECO:0000313" key="12">
    <source>
        <dbReference type="Proteomes" id="UP000019484"/>
    </source>
</evidence>
<keyword evidence="6 11" id="KW-0328">Glycosyltransferase</keyword>